<proteinExistence type="predicted"/>
<keyword evidence="2" id="KW-1185">Reference proteome</keyword>
<dbReference type="NCBIfam" id="TIGR03233">
    <property type="entry name" value="DNA_S_dndB"/>
    <property type="match status" value="1"/>
</dbReference>
<dbReference type="EMBL" id="JAGSCS010000017">
    <property type="protein sequence ID" value="MBR0576974.1"/>
    <property type="molecule type" value="Genomic_DNA"/>
</dbReference>
<reference evidence="1" key="1">
    <citation type="submission" date="2021-04" db="EMBL/GenBank/DDBJ databases">
        <title>Proteiniclasticum sedimins sp. nov., an obligate anaerobic bacterium isolated from anaerobic sludge.</title>
        <authorList>
            <person name="Liu J."/>
        </authorList>
    </citation>
    <scope>NUCLEOTIDE SEQUENCE</scope>
    <source>
        <strain evidence="1">BAD-10</strain>
    </source>
</reference>
<accession>A0A941HQY0</accession>
<dbReference type="InterPro" id="IPR017601">
    <property type="entry name" value="DGQHR-contain_dom"/>
</dbReference>
<evidence type="ECO:0000313" key="2">
    <source>
        <dbReference type="Proteomes" id="UP000675379"/>
    </source>
</evidence>
<dbReference type="Proteomes" id="UP000675379">
    <property type="component" value="Unassembled WGS sequence"/>
</dbReference>
<protein>
    <submittedName>
        <fullName evidence="1">DNA sulfur modification protein DndB</fullName>
    </submittedName>
</protein>
<dbReference type="NCBIfam" id="TIGR03187">
    <property type="entry name" value="DGQHR"/>
    <property type="match status" value="1"/>
</dbReference>
<dbReference type="Pfam" id="PF14072">
    <property type="entry name" value="DndB"/>
    <property type="match status" value="1"/>
</dbReference>
<organism evidence="1 2">
    <name type="scientific">Proteiniclasticum sediminis</name>
    <dbReference type="NCBI Taxonomy" id="2804028"/>
    <lineage>
        <taxon>Bacteria</taxon>
        <taxon>Bacillati</taxon>
        <taxon>Bacillota</taxon>
        <taxon>Clostridia</taxon>
        <taxon>Eubacteriales</taxon>
        <taxon>Clostridiaceae</taxon>
        <taxon>Proteiniclasticum</taxon>
    </lineage>
</organism>
<dbReference type="AlphaFoldDB" id="A0A941HQY0"/>
<dbReference type="CDD" id="cd16412">
    <property type="entry name" value="dndB"/>
    <property type="match status" value="1"/>
</dbReference>
<comment type="caution">
    <text evidence="1">The sequence shown here is derived from an EMBL/GenBank/DDBJ whole genome shotgun (WGS) entry which is preliminary data.</text>
</comment>
<name>A0A941HQY0_9CLOT</name>
<dbReference type="InterPro" id="IPR017642">
    <property type="entry name" value="DNA_S_mod_DndB"/>
</dbReference>
<evidence type="ECO:0000313" key="1">
    <source>
        <dbReference type="EMBL" id="MBR0576974.1"/>
    </source>
</evidence>
<dbReference type="RefSeq" id="WP_211802392.1">
    <property type="nucleotide sequence ID" value="NZ_JAGSCS010000017.1"/>
</dbReference>
<sequence>MHYFYSFPAIRGYQAKSAFFSIMCPLGLLSKLFTFYNNEIPEEYRAQRIVNEKRIPEIRDYVLNNPNDYVFSAITASMDGKYEFISSTENENIGILKVDMDCNLLINDGQHRKAAIDEAIVINPKLKDESISVVLFLDKGLVRSQQMFSDLNHHAVNVSSSLSILYNHRDPKIELTKKYLEHNTNLKQFIDMSSNSLAQKSNKLFILSIFHNSFMNTIGNAELFDGELVDFAFGYWDELCLDFNEWSSILKREVSPFHSRQSRISTYGVVLESLGLLGYSLYETNLNNWKKYVHRLNNINWDKSNRNDWLNRCIQSNGKITKSNRQVKLTYNRIKMLVGLSLSSSEIKLEQDFVKEK</sequence>
<gene>
    <name evidence="1" type="primary">dndB</name>
    <name evidence="1" type="ORF">KCG48_11670</name>
</gene>